<organism evidence="1">
    <name type="scientific">marine sediment metagenome</name>
    <dbReference type="NCBI Taxonomy" id="412755"/>
    <lineage>
        <taxon>unclassified sequences</taxon>
        <taxon>metagenomes</taxon>
        <taxon>ecological metagenomes</taxon>
    </lineage>
</organism>
<proteinExistence type="predicted"/>
<name>X1H5U0_9ZZZZ</name>
<sequence>TTSDPKVQRIMNEKEQERQWRKNWAELKWGQKGLCFIPVEERLFSNTLEDDAWKGQRCFIIGGGPSLREFDFSKLKGELLVGVNRVYEKIDCTITFSLDSRYYMWIVRGKLGAEAKRKFEDFKGYKVWLNSASFIPYPKDIYLLNSIGTKAFSWSLKNGLGGGCNSGYGAVNLAVCLGANPIYLLGFDMKGDGKKQAWWHDGYPAKQPDSVYKKYMERFNRIAPELKAKGIRVINLNPESALKCFEFGRFEDIEPIKRPMIISY</sequence>
<reference evidence="1" key="1">
    <citation type="journal article" date="2014" name="Front. Microbiol.">
        <title>High frequency of phylogenetically diverse reductive dehalogenase-homologous genes in deep subseafloor sedimentary metagenomes.</title>
        <authorList>
            <person name="Kawai M."/>
            <person name="Futagami T."/>
            <person name="Toyoda A."/>
            <person name="Takaki Y."/>
            <person name="Nishi S."/>
            <person name="Hori S."/>
            <person name="Arai W."/>
            <person name="Tsubouchi T."/>
            <person name="Morono Y."/>
            <person name="Uchiyama I."/>
            <person name="Ito T."/>
            <person name="Fujiyama A."/>
            <person name="Inagaki F."/>
            <person name="Takami H."/>
        </authorList>
    </citation>
    <scope>NUCLEOTIDE SEQUENCE</scope>
    <source>
        <strain evidence="1">Expedition CK06-06</strain>
    </source>
</reference>
<protein>
    <recommendedName>
        <fullName evidence="2">DUF115 domain-containing protein</fullName>
    </recommendedName>
</protein>
<dbReference type="EMBL" id="BARU01030639">
    <property type="protein sequence ID" value="GAH65516.1"/>
    <property type="molecule type" value="Genomic_DNA"/>
</dbReference>
<dbReference type="Gene3D" id="3.90.1480.10">
    <property type="entry name" value="Alpha-2,3-sialyltransferase"/>
    <property type="match status" value="1"/>
</dbReference>
<accession>X1H5U0</accession>
<gene>
    <name evidence="1" type="ORF">S03H2_48576</name>
</gene>
<feature type="non-terminal residue" evidence="1">
    <location>
        <position position="264"/>
    </location>
</feature>
<evidence type="ECO:0008006" key="2">
    <source>
        <dbReference type="Google" id="ProtNLM"/>
    </source>
</evidence>
<evidence type="ECO:0000313" key="1">
    <source>
        <dbReference type="EMBL" id="GAH65516.1"/>
    </source>
</evidence>
<dbReference type="AlphaFoldDB" id="X1H5U0"/>
<feature type="non-terminal residue" evidence="1">
    <location>
        <position position="1"/>
    </location>
</feature>
<comment type="caution">
    <text evidence="1">The sequence shown here is derived from an EMBL/GenBank/DDBJ whole genome shotgun (WGS) entry which is preliminary data.</text>
</comment>